<evidence type="ECO:0000313" key="3">
    <source>
        <dbReference type="Proteomes" id="UP001589608"/>
    </source>
</evidence>
<dbReference type="RefSeq" id="WP_223092761.1">
    <property type="nucleotide sequence ID" value="NZ_CP061913.1"/>
</dbReference>
<accession>A0ABV5MJN0</accession>
<evidence type="ECO:0000256" key="1">
    <source>
        <dbReference type="SAM" id="MobiDB-lite"/>
    </source>
</evidence>
<comment type="caution">
    <text evidence="2">The sequence shown here is derived from an EMBL/GenBank/DDBJ whole genome shotgun (WGS) entry which is preliminary data.</text>
</comment>
<gene>
    <name evidence="2" type="ORF">ACFFTR_38915</name>
</gene>
<proteinExistence type="predicted"/>
<name>A0ABV5MJN0_9ACTN</name>
<feature type="compositionally biased region" description="Gly residues" evidence="1">
    <location>
        <begin position="433"/>
        <end position="447"/>
    </location>
</feature>
<dbReference type="Proteomes" id="UP001589608">
    <property type="component" value="Unassembled WGS sequence"/>
</dbReference>
<sequence length="447" mass="49407">MGDWLAAARVRWSAGSAPRRLVEVIMRDRNRAAREQALATLERLWTDQPERRADIWSEVWSGNDDPPAEIMRFLLAGGPRMVTYLRHDTLRFSGSLRDVPARILRLARRNTDVAALLATTGEPRLLAALEAAFVEGFHHHASYSRDIPVHPLWEDDRPTPLLRMLLDNPHLPRPAGDDLELAALMALKRRYDLMIGFDGNDLVFRLLEMLRYEPPAPAVDALRLALRAFPPGPARDSVCWWAMGRDDEATAAAVEAGYRPAEPDLVPIFLVLTGQWSSTDDDAALYDFIVGGGLHDRRAGPSPVSHLLELADEDGRAIPPAVVRALRDLGPGDARDAVCDAAQWQDGIARRVVVEAGYVPSDPQVVPAFLYLTRQWARYDAADPDGALLRAYADTLQFSDFKRDELCEAAAEAGRPMPCDPQEFSTPDRYRPGGTGIAGTGGFTVHS</sequence>
<reference evidence="2 3" key="1">
    <citation type="submission" date="2024-09" db="EMBL/GenBank/DDBJ databases">
        <authorList>
            <person name="Sun Q."/>
            <person name="Mori K."/>
        </authorList>
    </citation>
    <scope>NUCLEOTIDE SEQUENCE [LARGE SCALE GENOMIC DNA]</scope>
    <source>
        <strain evidence="2 3">JCM 3307</strain>
    </source>
</reference>
<organism evidence="2 3">
    <name type="scientific">Dactylosporangium vinaceum</name>
    <dbReference type="NCBI Taxonomy" id="53362"/>
    <lineage>
        <taxon>Bacteria</taxon>
        <taxon>Bacillati</taxon>
        <taxon>Actinomycetota</taxon>
        <taxon>Actinomycetes</taxon>
        <taxon>Micromonosporales</taxon>
        <taxon>Micromonosporaceae</taxon>
        <taxon>Dactylosporangium</taxon>
    </lineage>
</organism>
<feature type="region of interest" description="Disordered" evidence="1">
    <location>
        <begin position="417"/>
        <end position="447"/>
    </location>
</feature>
<keyword evidence="3" id="KW-1185">Reference proteome</keyword>
<protein>
    <submittedName>
        <fullName evidence="2">Uncharacterized protein</fullName>
    </submittedName>
</protein>
<dbReference type="EMBL" id="JBHMCA010000063">
    <property type="protein sequence ID" value="MFB9449084.1"/>
    <property type="molecule type" value="Genomic_DNA"/>
</dbReference>
<evidence type="ECO:0000313" key="2">
    <source>
        <dbReference type="EMBL" id="MFB9449084.1"/>
    </source>
</evidence>